<dbReference type="PANTHER" id="PTHR13504">
    <property type="entry name" value="FIDO DOMAIN-CONTAINING PROTEIN DDB_G0283145"/>
    <property type="match status" value="1"/>
</dbReference>
<evidence type="ECO:0000313" key="5">
    <source>
        <dbReference type="EMBL" id="CDX21484.1"/>
    </source>
</evidence>
<dbReference type="InterPro" id="IPR040198">
    <property type="entry name" value="Fido_containing"/>
</dbReference>
<dbReference type="GO" id="GO:0005524">
    <property type="term" value="F:ATP binding"/>
    <property type="evidence" value="ECO:0007669"/>
    <property type="project" value="UniProtKB-KW"/>
</dbReference>
<dbReference type="Gene3D" id="1.10.3290.10">
    <property type="entry name" value="Fido-like domain"/>
    <property type="match status" value="1"/>
</dbReference>
<evidence type="ECO:0000256" key="3">
    <source>
        <dbReference type="SAM" id="MobiDB-lite"/>
    </source>
</evidence>
<dbReference type="Proteomes" id="UP000045285">
    <property type="component" value="Unassembled WGS sequence"/>
</dbReference>
<name>A0A090E306_MESPL</name>
<evidence type="ECO:0000313" key="6">
    <source>
        <dbReference type="Proteomes" id="UP000045285"/>
    </source>
</evidence>
<reference evidence="6" key="1">
    <citation type="submission" date="2014-08" db="EMBL/GenBank/DDBJ databases">
        <authorList>
            <person name="Moulin L."/>
        </authorList>
    </citation>
    <scope>NUCLEOTIDE SEQUENCE [LARGE SCALE GENOMIC DNA]</scope>
</reference>
<dbReference type="Pfam" id="PF02661">
    <property type="entry name" value="Fic"/>
    <property type="match status" value="1"/>
</dbReference>
<dbReference type="InterPro" id="IPR003812">
    <property type="entry name" value="Fido"/>
</dbReference>
<dbReference type="InterPro" id="IPR036597">
    <property type="entry name" value="Fido-like_dom_sf"/>
</dbReference>
<protein>
    <recommendedName>
        <fullName evidence="4">Fido domain-containing protein</fullName>
    </recommendedName>
</protein>
<keyword evidence="2" id="KW-0547">Nucleotide-binding</keyword>
<feature type="binding site" evidence="2">
    <location>
        <position position="433"/>
    </location>
    <ligand>
        <name>ATP</name>
        <dbReference type="ChEBI" id="CHEBI:30616"/>
    </ligand>
</feature>
<feature type="domain" description="Fido" evidence="4">
    <location>
        <begin position="314"/>
        <end position="449"/>
    </location>
</feature>
<feature type="active site" evidence="1">
    <location>
        <position position="388"/>
    </location>
</feature>
<feature type="region of interest" description="Disordered" evidence="3">
    <location>
        <begin position="487"/>
        <end position="508"/>
    </location>
</feature>
<feature type="binding site" evidence="2">
    <location>
        <begin position="392"/>
        <end position="399"/>
    </location>
    <ligand>
        <name>ATP</name>
        <dbReference type="ChEBI" id="CHEBI:30616"/>
    </ligand>
</feature>
<keyword evidence="6" id="KW-1185">Reference proteome</keyword>
<sequence>MSDFPEFVLSTKENSLKVSRAAEAGKLREIGSRLYTTHMFEDRTALVRRNIWKIVPLYFPDAIVADRTALEQKPASDGSVFLIAKTKRDVELPGCVIRSRKGHDRIEGDYPMRVNLYCTSLARTFVENMIPSRSRSGIARTASRSEIETHLLKHYRTGGETGINILRDQIKKVGSELGLIDEARQLGSMIGALIATQEAKLSAPAVLAHVSGEPYDLQRIDLFNKVYDLLRGRAPQAPLLSTLSPEGKINQAFFEAYFSNFIEGTEFELDEAQDIVFNGAIPKERPADAHDIVGTFEAVSDPNDNGRVPHNFDDFIELLKQRNKRIMNARPEKSPGQFKTKENRFGVVTFVKPEDVIGTLKEGFKIHQRLDSAMDRAIFMMFLVAEVHPFNDGNGRTARIMMNAELTTSKETRIIIPTVYRSNYLEGLRMTTNAGDPNALIRTLEFAQRYVHAINWSTLQRATSFLTKTNAFVRPEVGDREAIRLRLPRPEDDDGDGSGGSMSGGPKL</sequence>
<dbReference type="EMBL" id="CCMZ01000031">
    <property type="protein sequence ID" value="CDX21484.1"/>
    <property type="molecule type" value="Genomic_DNA"/>
</dbReference>
<proteinExistence type="predicted"/>
<evidence type="ECO:0000256" key="1">
    <source>
        <dbReference type="PIRSR" id="PIRSR640198-1"/>
    </source>
</evidence>
<feature type="compositionally biased region" description="Gly residues" evidence="3">
    <location>
        <begin position="497"/>
        <end position="508"/>
    </location>
</feature>
<dbReference type="PANTHER" id="PTHR13504:SF38">
    <property type="entry name" value="FIDO DOMAIN-CONTAINING PROTEIN"/>
    <property type="match status" value="1"/>
</dbReference>
<dbReference type="PROSITE" id="PS51459">
    <property type="entry name" value="FIDO"/>
    <property type="match status" value="1"/>
</dbReference>
<organism evidence="5 6">
    <name type="scientific">Mesorhizobium plurifarium</name>
    <dbReference type="NCBI Taxonomy" id="69974"/>
    <lineage>
        <taxon>Bacteria</taxon>
        <taxon>Pseudomonadati</taxon>
        <taxon>Pseudomonadota</taxon>
        <taxon>Alphaproteobacteria</taxon>
        <taxon>Hyphomicrobiales</taxon>
        <taxon>Phyllobacteriaceae</taxon>
        <taxon>Mesorhizobium</taxon>
    </lineage>
</organism>
<dbReference type="AlphaFoldDB" id="A0A090E306"/>
<gene>
    <name evidence="5" type="ORF">MPL3356_370009</name>
</gene>
<evidence type="ECO:0000256" key="2">
    <source>
        <dbReference type="PIRSR" id="PIRSR640198-2"/>
    </source>
</evidence>
<keyword evidence="2" id="KW-0067">ATP-binding</keyword>
<accession>A0A090E306</accession>
<evidence type="ECO:0000259" key="4">
    <source>
        <dbReference type="PROSITE" id="PS51459"/>
    </source>
</evidence>
<dbReference type="SUPFAM" id="SSF140931">
    <property type="entry name" value="Fic-like"/>
    <property type="match status" value="1"/>
</dbReference>